<evidence type="ECO:0000313" key="4">
    <source>
        <dbReference type="Proteomes" id="UP000667802"/>
    </source>
</evidence>
<proteinExistence type="predicted"/>
<name>A0AAP5MCP2_9CYAN</name>
<evidence type="ECO:0000256" key="2">
    <source>
        <dbReference type="SAM" id="SignalP"/>
    </source>
</evidence>
<reference evidence="4" key="1">
    <citation type="journal article" date="2021" name="Science">
        <title>Hunting the eagle killer: A cyanobacterial neurotoxin causes vacuolar myelinopathy.</title>
        <authorList>
            <person name="Breinlinger S."/>
            <person name="Phillips T.J."/>
            <person name="Haram B.N."/>
            <person name="Mares J."/>
            <person name="Martinez Yerena J.A."/>
            <person name="Hrouzek P."/>
            <person name="Sobotka R."/>
            <person name="Henderson W.M."/>
            <person name="Schmieder P."/>
            <person name="Williams S.M."/>
            <person name="Lauderdale J.D."/>
            <person name="Wilde H.D."/>
            <person name="Gerrin W."/>
            <person name="Kust A."/>
            <person name="Washington J.W."/>
            <person name="Wagner C."/>
            <person name="Geier B."/>
            <person name="Liebeke M."/>
            <person name="Enke H."/>
            <person name="Niedermeyer T.H.J."/>
            <person name="Wilde S.B."/>
        </authorList>
    </citation>
    <scope>NUCLEOTIDE SEQUENCE [LARGE SCALE GENOMIC DNA]</scope>
    <source>
        <strain evidence="4">Thurmond2011</strain>
    </source>
</reference>
<gene>
    <name evidence="3" type="ORF">G7B40_029065</name>
</gene>
<feature type="compositionally biased region" description="Basic and acidic residues" evidence="1">
    <location>
        <begin position="76"/>
        <end position="86"/>
    </location>
</feature>
<organism evidence="3 4">
    <name type="scientific">Aetokthonos hydrillicola Thurmond2011</name>
    <dbReference type="NCBI Taxonomy" id="2712845"/>
    <lineage>
        <taxon>Bacteria</taxon>
        <taxon>Bacillati</taxon>
        <taxon>Cyanobacteriota</taxon>
        <taxon>Cyanophyceae</taxon>
        <taxon>Nostocales</taxon>
        <taxon>Hapalosiphonaceae</taxon>
        <taxon>Aetokthonos</taxon>
    </lineage>
</organism>
<feature type="signal peptide" evidence="2">
    <location>
        <begin position="1"/>
        <end position="29"/>
    </location>
</feature>
<dbReference type="NCBIfam" id="NF038039">
    <property type="entry name" value="WGxxGxxG-CTERM"/>
    <property type="match status" value="1"/>
</dbReference>
<dbReference type="NCBIfam" id="NF041742">
    <property type="entry name" value="WGxxGxxG_fam"/>
    <property type="match status" value="1"/>
</dbReference>
<sequence>MKLNFTKALSASILTLSMALLPLSVPAFAQNTTTGTGDSGNNATTSDTRTTNDRDFDWGWLGLLGLFGLAGLRGKGRSEDVPRYRDPNAVGSTTYRD</sequence>
<dbReference type="AlphaFoldDB" id="A0AAP5MCP2"/>
<dbReference type="EMBL" id="JAALHA020000018">
    <property type="protein sequence ID" value="MDR9898578.1"/>
    <property type="molecule type" value="Genomic_DNA"/>
</dbReference>
<comment type="caution">
    <text evidence="3">The sequence shown here is derived from an EMBL/GenBank/DDBJ whole genome shotgun (WGS) entry which is preliminary data.</text>
</comment>
<accession>A0AAP5MCP2</accession>
<feature type="region of interest" description="Disordered" evidence="1">
    <location>
        <begin position="73"/>
        <end position="97"/>
    </location>
</feature>
<keyword evidence="2" id="KW-0732">Signal</keyword>
<dbReference type="RefSeq" id="WP_208346211.1">
    <property type="nucleotide sequence ID" value="NZ_CAWQFN010000021.1"/>
</dbReference>
<feature type="chain" id="PRO_5042945358" evidence="2">
    <location>
        <begin position="30"/>
        <end position="97"/>
    </location>
</feature>
<feature type="region of interest" description="Disordered" evidence="1">
    <location>
        <begin position="30"/>
        <end position="52"/>
    </location>
</feature>
<feature type="compositionally biased region" description="Low complexity" evidence="1">
    <location>
        <begin position="31"/>
        <end position="49"/>
    </location>
</feature>
<protein>
    <submittedName>
        <fullName evidence="3">WGxxGxxG-CTERM domain-containing protein</fullName>
    </submittedName>
</protein>
<evidence type="ECO:0000256" key="1">
    <source>
        <dbReference type="SAM" id="MobiDB-lite"/>
    </source>
</evidence>
<keyword evidence="4" id="KW-1185">Reference proteome</keyword>
<dbReference type="Proteomes" id="UP000667802">
    <property type="component" value="Unassembled WGS sequence"/>
</dbReference>
<evidence type="ECO:0000313" key="3">
    <source>
        <dbReference type="EMBL" id="MDR9898578.1"/>
    </source>
</evidence>